<dbReference type="EMBL" id="CDMY01000353">
    <property type="protein sequence ID" value="CEM04524.1"/>
    <property type="molecule type" value="Genomic_DNA"/>
</dbReference>
<gene>
    <name evidence="3" type="ORF">Vbra_8638</name>
</gene>
<evidence type="ECO:0000313" key="4">
    <source>
        <dbReference type="Proteomes" id="UP000041254"/>
    </source>
</evidence>
<feature type="coiled-coil region" evidence="1">
    <location>
        <begin position="165"/>
        <end position="215"/>
    </location>
</feature>
<evidence type="ECO:0000256" key="1">
    <source>
        <dbReference type="SAM" id="Coils"/>
    </source>
</evidence>
<evidence type="ECO:0000256" key="2">
    <source>
        <dbReference type="SAM" id="MobiDB-lite"/>
    </source>
</evidence>
<protein>
    <submittedName>
        <fullName evidence="3">Uncharacterized protein</fullName>
    </submittedName>
</protein>
<dbReference type="AlphaFoldDB" id="A0A0G4F0A2"/>
<evidence type="ECO:0000313" key="3">
    <source>
        <dbReference type="EMBL" id="CEM04524.1"/>
    </source>
</evidence>
<dbReference type="VEuPathDB" id="CryptoDB:Vbra_8638"/>
<feature type="region of interest" description="Disordered" evidence="2">
    <location>
        <begin position="1"/>
        <end position="39"/>
    </location>
</feature>
<reference evidence="3 4" key="1">
    <citation type="submission" date="2014-11" db="EMBL/GenBank/DDBJ databases">
        <authorList>
            <person name="Zhu J."/>
            <person name="Qi W."/>
            <person name="Song R."/>
        </authorList>
    </citation>
    <scope>NUCLEOTIDE SEQUENCE [LARGE SCALE GENOMIC DNA]</scope>
</reference>
<name>A0A0G4F0A2_VITBC</name>
<sequence>MSGDTGGGRQPAPEPSPIAAFLPRPQQAQPMDPSPTRRSHDELLRSINTIQKTNKDIIKALKSRMAANEQIVVEKRMDVEFNQTTQRLEPTWKDIKQPLSNVVREYRVPLRLHDIKPTFDETKDKLNLTYSGDWLADAERLNNRMAPIADKYRMFEGTGPSMEVLRQFEDNYARLQDALGVLHARTIHPDHGNKQRECEAKIRLMQETMEQLRESFDPCSFQLSLQLSGSVRSVSDPFRCVLLVGGDEQLLPNFAISQRAGYNAESQEVHNVQSCRIKKVAFDEVLTHANGQHVSGVVYIVENEQRAKGELKALREAPQLSLTRFGVVVDLGQNRNESEDEGARWRQQLSLPANTNFTRRLPAPRDSSDGSRVVLMSRKQLNEGYLSGFVGGLSQYEESLWRRRTRKGDQMPVHWLMVG</sequence>
<dbReference type="InParanoid" id="A0A0G4F0A2"/>
<dbReference type="Proteomes" id="UP000041254">
    <property type="component" value="Unassembled WGS sequence"/>
</dbReference>
<keyword evidence="4" id="KW-1185">Reference proteome</keyword>
<organism evidence="3 4">
    <name type="scientific">Vitrella brassicaformis (strain CCMP3155)</name>
    <dbReference type="NCBI Taxonomy" id="1169540"/>
    <lineage>
        <taxon>Eukaryota</taxon>
        <taxon>Sar</taxon>
        <taxon>Alveolata</taxon>
        <taxon>Colpodellida</taxon>
        <taxon>Vitrellaceae</taxon>
        <taxon>Vitrella</taxon>
    </lineage>
</organism>
<keyword evidence="1" id="KW-0175">Coiled coil</keyword>
<proteinExistence type="predicted"/>
<accession>A0A0G4F0A2</accession>